<gene>
    <name evidence="1" type="ORF">chiPu_0010125</name>
</gene>
<evidence type="ECO:0000313" key="1">
    <source>
        <dbReference type="EMBL" id="GCC31665.1"/>
    </source>
</evidence>
<proteinExistence type="predicted"/>
<evidence type="ECO:0000313" key="2">
    <source>
        <dbReference type="Proteomes" id="UP000287033"/>
    </source>
</evidence>
<dbReference type="AlphaFoldDB" id="A0A401SMN7"/>
<dbReference type="PANTHER" id="PTHR28489">
    <property type="entry name" value="RENTINAL DEGENERATION 3-LIKE"/>
    <property type="match status" value="1"/>
</dbReference>
<dbReference type="InterPro" id="IPR028092">
    <property type="entry name" value="RD3"/>
</dbReference>
<dbReference type="STRING" id="137246.A0A401SMN7"/>
<dbReference type="Pfam" id="PF14473">
    <property type="entry name" value="RD3"/>
    <property type="match status" value="1"/>
</dbReference>
<organism evidence="1 2">
    <name type="scientific">Chiloscyllium punctatum</name>
    <name type="common">Brownbanded bambooshark</name>
    <name type="synonym">Hemiscyllium punctatum</name>
    <dbReference type="NCBI Taxonomy" id="137246"/>
    <lineage>
        <taxon>Eukaryota</taxon>
        <taxon>Metazoa</taxon>
        <taxon>Chordata</taxon>
        <taxon>Craniata</taxon>
        <taxon>Vertebrata</taxon>
        <taxon>Chondrichthyes</taxon>
        <taxon>Elasmobranchii</taxon>
        <taxon>Galeomorphii</taxon>
        <taxon>Galeoidea</taxon>
        <taxon>Orectolobiformes</taxon>
        <taxon>Hemiscylliidae</taxon>
        <taxon>Chiloscyllium</taxon>
    </lineage>
</organism>
<dbReference type="PANTHER" id="PTHR28489:SF1">
    <property type="entry name" value="PROTEIN RD3"/>
    <property type="match status" value="1"/>
</dbReference>
<dbReference type="Proteomes" id="UP000287033">
    <property type="component" value="Unassembled WGS sequence"/>
</dbReference>
<accession>A0A401SMN7</accession>
<reference evidence="1 2" key="1">
    <citation type="journal article" date="2018" name="Nat. Ecol. Evol.">
        <title>Shark genomes provide insights into elasmobranch evolution and the origin of vertebrates.</title>
        <authorList>
            <person name="Hara Y"/>
            <person name="Yamaguchi K"/>
            <person name="Onimaru K"/>
            <person name="Kadota M"/>
            <person name="Koyanagi M"/>
            <person name="Keeley SD"/>
            <person name="Tatsumi K"/>
            <person name="Tanaka K"/>
            <person name="Motone F"/>
            <person name="Kageyama Y"/>
            <person name="Nozu R"/>
            <person name="Adachi N"/>
            <person name="Nishimura O"/>
            <person name="Nakagawa R"/>
            <person name="Tanegashima C"/>
            <person name="Kiyatake I"/>
            <person name="Matsumoto R"/>
            <person name="Murakumo K"/>
            <person name="Nishida K"/>
            <person name="Terakita A"/>
            <person name="Kuratani S"/>
            <person name="Sato K"/>
            <person name="Hyodo S Kuraku.S."/>
        </authorList>
    </citation>
    <scope>NUCLEOTIDE SEQUENCE [LARGE SCALE GENOMIC DNA]</scope>
</reference>
<sequence length="197" mass="23598">MPIMSWFKWSKPNQSYSQRNPADVIIETLMMELSWQLKQAEKMQRERENEYRRIKTGVDYSWLISHPKQSYEVSPRERLELEEACSKIHPSYCGPLVLRFRQVIAEYEPEVHEVLQLFRAVLQDAFEQMKEDQDTNKLTRQWNKKQTMSLSTTIFKSRVRIYPFSSNIKTVSEDVEQGFESARRVWSMPEFKTAKDF</sequence>
<protein>
    <recommendedName>
        <fullName evidence="3">Retinal degeneration 3, GUCY2D regulator</fullName>
    </recommendedName>
</protein>
<comment type="caution">
    <text evidence="1">The sequence shown here is derived from an EMBL/GenBank/DDBJ whole genome shotgun (WGS) entry which is preliminary data.</text>
</comment>
<dbReference type="OrthoDB" id="10072259at2759"/>
<evidence type="ECO:0008006" key="3">
    <source>
        <dbReference type="Google" id="ProtNLM"/>
    </source>
</evidence>
<name>A0A401SMN7_CHIPU</name>
<dbReference type="EMBL" id="BEZZ01000379">
    <property type="protein sequence ID" value="GCC31665.1"/>
    <property type="molecule type" value="Genomic_DNA"/>
</dbReference>
<keyword evidence="2" id="KW-1185">Reference proteome</keyword>
<dbReference type="OMA" id="MNFRSRI"/>